<dbReference type="AlphaFoldDB" id="A0A8S1QW81"/>
<sequence>MQKRRLESCCSQQRRIMNKSNKEFSRKTFRIVQFDLQIFIDMNQNQENIEGVNLIDIQQTGFNAENLLQIILLRDKLVNGLMRWLQELFKHKWFGNQQNQLYIRVLKICVAQYGYYQLQSGYNFIAPESDYAGISNQFYKIFETENDYKEQIYQFKTTQTRQSKFLKEELEKRMKLLLKWKSKFMNEFEYIKTEIKGDMPDYIKFQRFIEQIELPNQKEFDIYQYYFKLFYSEEWFQTPINQNSIELLKLYSFIKQFLRLDTFYPIEYYSNQLLFLQDINENEKQKEYYIKIIQQQ</sequence>
<protein>
    <submittedName>
        <fullName evidence="1">Uncharacterized protein</fullName>
    </submittedName>
</protein>
<proteinExistence type="predicted"/>
<evidence type="ECO:0000313" key="2">
    <source>
        <dbReference type="Proteomes" id="UP000692954"/>
    </source>
</evidence>
<organism evidence="1 2">
    <name type="scientific">Paramecium sonneborni</name>
    <dbReference type="NCBI Taxonomy" id="65129"/>
    <lineage>
        <taxon>Eukaryota</taxon>
        <taxon>Sar</taxon>
        <taxon>Alveolata</taxon>
        <taxon>Ciliophora</taxon>
        <taxon>Intramacronucleata</taxon>
        <taxon>Oligohymenophorea</taxon>
        <taxon>Peniculida</taxon>
        <taxon>Parameciidae</taxon>
        <taxon>Paramecium</taxon>
    </lineage>
</organism>
<comment type="caution">
    <text evidence="1">The sequence shown here is derived from an EMBL/GenBank/DDBJ whole genome shotgun (WGS) entry which is preliminary data.</text>
</comment>
<accession>A0A8S1QW81</accession>
<keyword evidence="2" id="KW-1185">Reference proteome</keyword>
<gene>
    <name evidence="1" type="ORF">PSON_ATCC_30995.1.T1220087</name>
</gene>
<name>A0A8S1QW81_9CILI</name>
<evidence type="ECO:0000313" key="1">
    <source>
        <dbReference type="EMBL" id="CAD8119673.1"/>
    </source>
</evidence>
<dbReference type="Proteomes" id="UP000692954">
    <property type="component" value="Unassembled WGS sequence"/>
</dbReference>
<reference evidence="1" key="1">
    <citation type="submission" date="2021-01" db="EMBL/GenBank/DDBJ databases">
        <authorList>
            <consortium name="Genoscope - CEA"/>
            <person name="William W."/>
        </authorList>
    </citation>
    <scope>NUCLEOTIDE SEQUENCE</scope>
</reference>
<dbReference type="EMBL" id="CAJJDN010000122">
    <property type="protein sequence ID" value="CAD8119673.1"/>
    <property type="molecule type" value="Genomic_DNA"/>
</dbReference>